<organism evidence="5 6">
    <name type="scientific">Botryotinia fuckeliana (strain B05.10)</name>
    <name type="common">Noble rot fungus</name>
    <name type="synonym">Botrytis cinerea</name>
    <dbReference type="NCBI Taxonomy" id="332648"/>
    <lineage>
        <taxon>Eukaryota</taxon>
        <taxon>Fungi</taxon>
        <taxon>Dikarya</taxon>
        <taxon>Ascomycota</taxon>
        <taxon>Pezizomycotina</taxon>
        <taxon>Leotiomycetes</taxon>
        <taxon>Helotiales</taxon>
        <taxon>Sclerotiniaceae</taxon>
        <taxon>Botrytis</taxon>
    </lineage>
</organism>
<evidence type="ECO:0000256" key="2">
    <source>
        <dbReference type="ARBA" id="ARBA00022679"/>
    </source>
</evidence>
<dbReference type="GO" id="GO:0032259">
    <property type="term" value="P:methylation"/>
    <property type="evidence" value="ECO:0007669"/>
    <property type="project" value="UniProtKB-KW"/>
</dbReference>
<dbReference type="PANTHER" id="PTHR43712:SF5">
    <property type="entry name" value="O-METHYLTRANSFERASE ASQN-RELATED"/>
    <property type="match status" value="1"/>
</dbReference>
<dbReference type="GO" id="GO:0008171">
    <property type="term" value="F:O-methyltransferase activity"/>
    <property type="evidence" value="ECO:0007669"/>
    <property type="project" value="InterPro"/>
</dbReference>
<sequence length="306" mass="34324">MSSIKELSERIARKSAIVEKWLAGKNAKVSFDQEAKDEYPDTDGESEIGMVRMVVIDDTSAFCDLFLGPREVLAPVWGAAIDNAAQQFIYHFNILHAIPLDGEATYAEISAKVGLSERKVKPVVRKAMLNQMLREDVPDHVFQTASSALLLRDHNMMNYYGFFVEQILPASAKLTEALKKYKDSTTAQDTALSLTLNTKDVLFKYLEQSPELMARFVGAMEGVDKDPSQSQKHVITRYSWTELGKPLLSISVGGSSGFLSVELARNYPKLNFVVEDYKKNIEQGATQLLSELTERVKFVLHNFFDP</sequence>
<dbReference type="Gene3D" id="1.10.10.10">
    <property type="entry name" value="Winged helix-like DNA-binding domain superfamily/Winged helix DNA-binding domain"/>
    <property type="match status" value="1"/>
</dbReference>
<evidence type="ECO:0000313" key="5">
    <source>
        <dbReference type="EMBL" id="ATZ58396.1"/>
    </source>
</evidence>
<evidence type="ECO:0000256" key="3">
    <source>
        <dbReference type="ARBA" id="ARBA00022691"/>
    </source>
</evidence>
<dbReference type="OrthoDB" id="1606438at2759"/>
<dbReference type="AlphaFoldDB" id="A0A384K6E1"/>
<proteinExistence type="predicted"/>
<dbReference type="Pfam" id="PF00891">
    <property type="entry name" value="Methyltransf_2"/>
    <property type="match status" value="1"/>
</dbReference>
<dbReference type="SUPFAM" id="SSF46785">
    <property type="entry name" value="Winged helix' DNA-binding domain"/>
    <property type="match status" value="1"/>
</dbReference>
<dbReference type="InterPro" id="IPR036388">
    <property type="entry name" value="WH-like_DNA-bd_sf"/>
</dbReference>
<evidence type="ECO:0000313" key="6">
    <source>
        <dbReference type="Proteomes" id="UP000001798"/>
    </source>
</evidence>
<dbReference type="InterPro" id="IPR001077">
    <property type="entry name" value="COMT_C"/>
</dbReference>
<keyword evidence="2" id="KW-0808">Transferase</keyword>
<dbReference type="EMBL" id="CP009820">
    <property type="protein sequence ID" value="ATZ58396.1"/>
    <property type="molecule type" value="Genomic_DNA"/>
</dbReference>
<dbReference type="KEGG" id="bfu:BCIN_16g01880"/>
<protein>
    <recommendedName>
        <fullName evidence="4">O-methyltransferase C-terminal domain-containing protein</fullName>
    </recommendedName>
</protein>
<gene>
    <name evidence="5" type="ORF">BCIN_16g01880</name>
</gene>
<dbReference type="Proteomes" id="UP000001798">
    <property type="component" value="Chromosome 16"/>
</dbReference>
<dbReference type="InterPro" id="IPR036390">
    <property type="entry name" value="WH_DNA-bd_sf"/>
</dbReference>
<dbReference type="InterPro" id="IPR016461">
    <property type="entry name" value="COMT-like"/>
</dbReference>
<evidence type="ECO:0000256" key="1">
    <source>
        <dbReference type="ARBA" id="ARBA00022603"/>
    </source>
</evidence>
<keyword evidence="6" id="KW-1185">Reference proteome</keyword>
<dbReference type="Gene3D" id="3.40.50.150">
    <property type="entry name" value="Vaccinia Virus protein VP39"/>
    <property type="match status" value="1"/>
</dbReference>
<reference evidence="5 6" key="2">
    <citation type="journal article" date="2012" name="Eukaryot. Cell">
        <title>Genome update of Botrytis cinerea strains B05.10 and T4.</title>
        <authorList>
            <person name="Staats M."/>
            <person name="van Kan J.A."/>
        </authorList>
    </citation>
    <scope>NUCLEOTIDE SEQUENCE [LARGE SCALE GENOMIC DNA]</scope>
    <source>
        <strain evidence="5 6">B05.10</strain>
    </source>
</reference>
<reference evidence="5 6" key="3">
    <citation type="journal article" date="2017" name="Mol. Plant Pathol.">
        <title>A gapless genome sequence of the fungus Botrytis cinerea.</title>
        <authorList>
            <person name="Van Kan J.A."/>
            <person name="Stassen J.H."/>
            <person name="Mosbach A."/>
            <person name="Van Der Lee T.A."/>
            <person name="Faino L."/>
            <person name="Farmer A.D."/>
            <person name="Papasotiriou D.G."/>
            <person name="Zhou S."/>
            <person name="Seidl M.F."/>
            <person name="Cottam E."/>
            <person name="Edel D."/>
            <person name="Hahn M."/>
            <person name="Schwartz D.C."/>
            <person name="Dietrich R.A."/>
            <person name="Widdison S."/>
            <person name="Scalliet G."/>
        </authorList>
    </citation>
    <scope>NUCLEOTIDE SEQUENCE [LARGE SCALE GENOMIC DNA]</scope>
    <source>
        <strain evidence="5 6">B05.10</strain>
    </source>
</reference>
<evidence type="ECO:0000259" key="4">
    <source>
        <dbReference type="Pfam" id="PF00891"/>
    </source>
</evidence>
<dbReference type="InterPro" id="IPR029063">
    <property type="entry name" value="SAM-dependent_MTases_sf"/>
</dbReference>
<accession>A0A384K6E1</accession>
<dbReference type="RefSeq" id="XP_024553761.1">
    <property type="nucleotide sequence ID" value="XM_024697941.1"/>
</dbReference>
<dbReference type="PANTHER" id="PTHR43712">
    <property type="entry name" value="PUTATIVE (AFU_ORTHOLOGUE AFUA_4G14580)-RELATED"/>
    <property type="match status" value="1"/>
</dbReference>
<dbReference type="VEuPathDB" id="FungiDB:Bcin16g01880"/>
<dbReference type="GeneID" id="5433920"/>
<reference evidence="5 6" key="1">
    <citation type="journal article" date="2011" name="PLoS Genet.">
        <title>Genomic analysis of the necrotrophic fungal pathogens Sclerotinia sclerotiorum and Botrytis cinerea.</title>
        <authorList>
            <person name="Amselem J."/>
            <person name="Cuomo C.A."/>
            <person name="van Kan J.A."/>
            <person name="Viaud M."/>
            <person name="Benito E.P."/>
            <person name="Couloux A."/>
            <person name="Coutinho P.M."/>
            <person name="de Vries R.P."/>
            <person name="Dyer P.S."/>
            <person name="Fillinger S."/>
            <person name="Fournier E."/>
            <person name="Gout L."/>
            <person name="Hahn M."/>
            <person name="Kohn L."/>
            <person name="Lapalu N."/>
            <person name="Plummer K.M."/>
            <person name="Pradier J.M."/>
            <person name="Quevillon E."/>
            <person name="Sharon A."/>
            <person name="Simon A."/>
            <person name="ten Have A."/>
            <person name="Tudzynski B."/>
            <person name="Tudzynski P."/>
            <person name="Wincker P."/>
            <person name="Andrew M."/>
            <person name="Anthouard V."/>
            <person name="Beever R.E."/>
            <person name="Beffa R."/>
            <person name="Benoit I."/>
            <person name="Bouzid O."/>
            <person name="Brault B."/>
            <person name="Chen Z."/>
            <person name="Choquer M."/>
            <person name="Collemare J."/>
            <person name="Cotton P."/>
            <person name="Danchin E.G."/>
            <person name="Da Silva C."/>
            <person name="Gautier A."/>
            <person name="Giraud C."/>
            <person name="Giraud T."/>
            <person name="Gonzalez C."/>
            <person name="Grossetete S."/>
            <person name="Guldener U."/>
            <person name="Henrissat B."/>
            <person name="Howlett B.J."/>
            <person name="Kodira C."/>
            <person name="Kretschmer M."/>
            <person name="Lappartient A."/>
            <person name="Leroch M."/>
            <person name="Levis C."/>
            <person name="Mauceli E."/>
            <person name="Neuveglise C."/>
            <person name="Oeser B."/>
            <person name="Pearson M."/>
            <person name="Poulain J."/>
            <person name="Poussereau N."/>
            <person name="Quesneville H."/>
            <person name="Rascle C."/>
            <person name="Schumacher J."/>
            <person name="Segurens B."/>
            <person name="Sexton A."/>
            <person name="Silva E."/>
            <person name="Sirven C."/>
            <person name="Soanes D.M."/>
            <person name="Talbot N.J."/>
            <person name="Templeton M."/>
            <person name="Yandava C."/>
            <person name="Yarden O."/>
            <person name="Zeng Q."/>
            <person name="Rollins J.A."/>
            <person name="Lebrun M.H."/>
            <person name="Dickman M."/>
        </authorList>
    </citation>
    <scope>NUCLEOTIDE SEQUENCE [LARGE SCALE GENOMIC DNA]</scope>
    <source>
        <strain evidence="5 6">B05.10</strain>
    </source>
</reference>
<name>A0A384K6E1_BOTFB</name>
<feature type="domain" description="O-methyltransferase C-terminal" evidence="4">
    <location>
        <begin position="202"/>
        <end position="305"/>
    </location>
</feature>
<dbReference type="PROSITE" id="PS51683">
    <property type="entry name" value="SAM_OMT_II"/>
    <property type="match status" value="1"/>
</dbReference>
<keyword evidence="1" id="KW-0489">Methyltransferase</keyword>
<dbReference type="SUPFAM" id="SSF53335">
    <property type="entry name" value="S-adenosyl-L-methionine-dependent methyltransferases"/>
    <property type="match status" value="1"/>
</dbReference>
<keyword evidence="3" id="KW-0949">S-adenosyl-L-methionine</keyword>